<dbReference type="InterPro" id="IPR036365">
    <property type="entry name" value="PGBD-like_sf"/>
</dbReference>
<reference evidence="4" key="1">
    <citation type="journal article" date="2019" name="Int. J. Syst. Evol. Microbiol.">
        <title>The Global Catalogue of Microorganisms (GCM) 10K type strain sequencing project: providing services to taxonomists for standard genome sequencing and annotation.</title>
        <authorList>
            <consortium name="The Broad Institute Genomics Platform"/>
            <consortium name="The Broad Institute Genome Sequencing Center for Infectious Disease"/>
            <person name="Wu L."/>
            <person name="Ma J."/>
        </authorList>
    </citation>
    <scope>NUCLEOTIDE SEQUENCE [LARGE SCALE GENOMIC DNA]</scope>
    <source>
        <strain evidence="4">KCTC 52231</strain>
    </source>
</reference>
<dbReference type="Gene3D" id="1.10.101.10">
    <property type="entry name" value="PGBD-like superfamily/PGBD"/>
    <property type="match status" value="1"/>
</dbReference>
<dbReference type="EMBL" id="JBHRTG010000007">
    <property type="protein sequence ID" value="MFC3163045.1"/>
    <property type="molecule type" value="Genomic_DNA"/>
</dbReference>
<dbReference type="PANTHER" id="PTHR34408">
    <property type="entry name" value="FAMILY PROTEIN, PUTATIVE-RELATED"/>
    <property type="match status" value="1"/>
</dbReference>
<gene>
    <name evidence="3" type="ORF">ACFOHV_07110</name>
</gene>
<keyword evidence="1" id="KW-0812">Transmembrane</keyword>
<evidence type="ECO:0000259" key="2">
    <source>
        <dbReference type="Pfam" id="PF01471"/>
    </source>
</evidence>
<dbReference type="SUPFAM" id="SSF53955">
    <property type="entry name" value="Lysozyme-like"/>
    <property type="match status" value="1"/>
</dbReference>
<organism evidence="3 4">
    <name type="scientific">Ciceribacter thiooxidans</name>
    <dbReference type="NCBI Taxonomy" id="1969821"/>
    <lineage>
        <taxon>Bacteria</taxon>
        <taxon>Pseudomonadati</taxon>
        <taxon>Pseudomonadota</taxon>
        <taxon>Alphaproteobacteria</taxon>
        <taxon>Hyphomicrobiales</taxon>
        <taxon>Rhizobiaceae</taxon>
        <taxon>Ciceribacter</taxon>
    </lineage>
</organism>
<keyword evidence="1" id="KW-0472">Membrane</keyword>
<feature type="transmembrane region" description="Helical" evidence="1">
    <location>
        <begin position="293"/>
        <end position="312"/>
    </location>
</feature>
<dbReference type="SUPFAM" id="SSF47090">
    <property type="entry name" value="PGBD-like"/>
    <property type="match status" value="1"/>
</dbReference>
<sequence length="327" mass="35377">MTGIISPAQLRAAAKSRVNEANMASILVALDTYGAKVGLDRPHRLAQFLAQVMHESGDFRYDREIWGPTKAQARYDTRTDLGNTPAADGDGKKFMGRTAMQVTGRGNYVAFRDWCRSIGLDPPDFEKQPEMINTDPWEGLGPLWYWHIGNPTGKSLNILADRGDVETITKRINGGKTNFADRVERLTRISLVLLGYHPGEVRTFQKAAGIEVDGDVGPETRAALQKALLAMTPGEAARPEVSASPVVEEKPVLPPKVEKEVKTKADRTSWLVALGGSIGTTMTGLLGAQWQTVLAIGGVSLVALALIILLRGQIVAAVREIRAGVEG</sequence>
<evidence type="ECO:0000256" key="1">
    <source>
        <dbReference type="SAM" id="Phobius"/>
    </source>
</evidence>
<name>A0ABV7HX96_9HYPH</name>
<accession>A0ABV7HX96</accession>
<dbReference type="PANTHER" id="PTHR34408:SF1">
    <property type="entry name" value="GLYCOSYL HYDROLASE FAMILY 19 DOMAIN-CONTAINING PROTEIN HI_1415"/>
    <property type="match status" value="1"/>
</dbReference>
<protein>
    <submittedName>
        <fullName evidence="3">Peptidoglycan-binding protein</fullName>
    </submittedName>
</protein>
<dbReference type="InterPro" id="IPR023346">
    <property type="entry name" value="Lysozyme-like_dom_sf"/>
</dbReference>
<proteinExistence type="predicted"/>
<dbReference type="InterPro" id="IPR036366">
    <property type="entry name" value="PGBDSf"/>
</dbReference>
<dbReference type="Proteomes" id="UP001595647">
    <property type="component" value="Unassembled WGS sequence"/>
</dbReference>
<dbReference type="InterPro" id="IPR002477">
    <property type="entry name" value="Peptidoglycan-bd-like"/>
</dbReference>
<comment type="caution">
    <text evidence="3">The sequence shown here is derived from an EMBL/GenBank/DDBJ whole genome shotgun (WGS) entry which is preliminary data.</text>
</comment>
<evidence type="ECO:0000313" key="4">
    <source>
        <dbReference type="Proteomes" id="UP001595647"/>
    </source>
</evidence>
<feature type="domain" description="Peptidoglycan binding-like" evidence="2">
    <location>
        <begin position="201"/>
        <end position="224"/>
    </location>
</feature>
<evidence type="ECO:0000313" key="3">
    <source>
        <dbReference type="EMBL" id="MFC3163045.1"/>
    </source>
</evidence>
<keyword evidence="4" id="KW-1185">Reference proteome</keyword>
<dbReference type="Gene3D" id="1.10.530.10">
    <property type="match status" value="1"/>
</dbReference>
<dbReference type="RefSeq" id="WP_182305382.1">
    <property type="nucleotide sequence ID" value="NZ_CP059896.1"/>
</dbReference>
<dbReference type="InterPro" id="IPR052354">
    <property type="entry name" value="Cell_Wall_Dynamics_Protein"/>
</dbReference>
<dbReference type="Pfam" id="PF01471">
    <property type="entry name" value="PG_binding_1"/>
    <property type="match status" value="1"/>
</dbReference>
<keyword evidence="1" id="KW-1133">Transmembrane helix</keyword>